<feature type="region of interest" description="Disordered" evidence="4">
    <location>
        <begin position="1"/>
        <end position="22"/>
    </location>
</feature>
<gene>
    <name evidence="5" type="ORF">DRO07_02250</name>
</gene>
<evidence type="ECO:0000256" key="3">
    <source>
        <dbReference type="ARBA" id="ARBA00023274"/>
    </source>
</evidence>
<dbReference type="InterPro" id="IPR001047">
    <property type="entry name" value="Ribosomal_eS8"/>
</dbReference>
<organism evidence="5 6">
    <name type="scientific">Candidatus Iainarchaeum sp</name>
    <dbReference type="NCBI Taxonomy" id="3101447"/>
    <lineage>
        <taxon>Archaea</taxon>
        <taxon>Candidatus Iainarchaeota</taxon>
        <taxon>Candidatus Iainarchaeia</taxon>
        <taxon>Candidatus Iainarchaeales</taxon>
        <taxon>Candidatus Iainarchaeaceae</taxon>
        <taxon>Candidatus Iainarchaeum</taxon>
    </lineage>
</organism>
<dbReference type="NCBIfam" id="TIGR00307">
    <property type="entry name" value="eS8"/>
    <property type="match status" value="1"/>
</dbReference>
<name>A0A497JIE8_9ARCH</name>
<reference evidence="5 6" key="1">
    <citation type="submission" date="2018-06" db="EMBL/GenBank/DDBJ databases">
        <title>Extensive metabolic versatility and redundancy in microbially diverse, dynamic hydrothermal sediments.</title>
        <authorList>
            <person name="Dombrowski N."/>
            <person name="Teske A."/>
            <person name="Baker B.J."/>
        </authorList>
    </citation>
    <scope>NUCLEOTIDE SEQUENCE [LARGE SCALE GENOMIC DNA]</scope>
    <source>
        <strain evidence="5">B9_G13</strain>
    </source>
</reference>
<dbReference type="GO" id="GO:0006412">
    <property type="term" value="P:translation"/>
    <property type="evidence" value="ECO:0007669"/>
    <property type="project" value="InterPro"/>
</dbReference>
<evidence type="ECO:0000313" key="6">
    <source>
        <dbReference type="Proteomes" id="UP000277633"/>
    </source>
</evidence>
<dbReference type="Pfam" id="PF01201">
    <property type="entry name" value="Ribosomal_S8e"/>
    <property type="match status" value="1"/>
</dbReference>
<protein>
    <submittedName>
        <fullName evidence="5">30S ribosomal protein S8e</fullName>
    </submittedName>
</protein>
<evidence type="ECO:0000256" key="2">
    <source>
        <dbReference type="ARBA" id="ARBA00022980"/>
    </source>
</evidence>
<evidence type="ECO:0000256" key="1">
    <source>
        <dbReference type="ARBA" id="ARBA00005257"/>
    </source>
</evidence>
<dbReference type="GO" id="GO:1990904">
    <property type="term" value="C:ribonucleoprotein complex"/>
    <property type="evidence" value="ECO:0007669"/>
    <property type="project" value="UniProtKB-KW"/>
</dbReference>
<dbReference type="Proteomes" id="UP000277633">
    <property type="component" value="Unassembled WGS sequence"/>
</dbReference>
<dbReference type="EMBL" id="QMWO01000075">
    <property type="protein sequence ID" value="RLG69481.1"/>
    <property type="molecule type" value="Genomic_DNA"/>
</dbReference>
<proteinExistence type="inferred from homology"/>
<comment type="similarity">
    <text evidence="1">Belongs to the eukaryotic ribosomal protein eS8 family.</text>
</comment>
<sequence>MAEYRMKSRRKPSGGLRHSLRRCDKKLAWKGNPPTHTKLDKEEKREVVRARGDNIKVKLKKAAKAVVSAGGKAIVAPIRTIIENKADRQFARRNIITKGAVIGVELKGKQAKAVVTSRPGQCGVVQAKLLEEAK</sequence>
<dbReference type="GO" id="GO:0003735">
    <property type="term" value="F:structural constituent of ribosome"/>
    <property type="evidence" value="ECO:0007669"/>
    <property type="project" value="InterPro"/>
</dbReference>
<accession>A0A497JIE8</accession>
<dbReference type="GO" id="GO:0005840">
    <property type="term" value="C:ribosome"/>
    <property type="evidence" value="ECO:0007669"/>
    <property type="project" value="UniProtKB-KW"/>
</dbReference>
<keyword evidence="3" id="KW-0687">Ribonucleoprotein</keyword>
<dbReference type="Gene3D" id="3.10.290.70">
    <property type="match status" value="1"/>
</dbReference>
<comment type="caution">
    <text evidence="5">The sequence shown here is derived from an EMBL/GenBank/DDBJ whole genome shotgun (WGS) entry which is preliminary data.</text>
</comment>
<feature type="compositionally biased region" description="Basic residues" evidence="4">
    <location>
        <begin position="7"/>
        <end position="20"/>
    </location>
</feature>
<keyword evidence="2 5" id="KW-0689">Ribosomal protein</keyword>
<dbReference type="AlphaFoldDB" id="A0A497JIE8"/>
<dbReference type="InterPro" id="IPR022309">
    <property type="entry name" value="Ribosomal_Se8/biogenesis_NSA2"/>
</dbReference>
<evidence type="ECO:0000256" key="4">
    <source>
        <dbReference type="SAM" id="MobiDB-lite"/>
    </source>
</evidence>
<evidence type="ECO:0000313" key="5">
    <source>
        <dbReference type="EMBL" id="RLG69481.1"/>
    </source>
</evidence>